<dbReference type="EMBL" id="AAHWHN010000029">
    <property type="protein sequence ID" value="ECB0429303.1"/>
    <property type="molecule type" value="Genomic_DNA"/>
</dbReference>
<dbReference type="Gene3D" id="3.30.1920.10">
    <property type="entry name" value="Baseplate protein-like domains - 2 layer sandwich fold"/>
    <property type="match status" value="1"/>
</dbReference>
<evidence type="ECO:0000259" key="4">
    <source>
        <dbReference type="Pfam" id="PF22255"/>
    </source>
</evidence>
<dbReference type="Pfam" id="PF21929">
    <property type="entry name" value="GpP_4th"/>
    <property type="match status" value="1"/>
</dbReference>
<dbReference type="InterPro" id="IPR053981">
    <property type="entry name" value="Gp44/GpP-like_2nd"/>
</dbReference>
<feature type="region of interest" description="Disordered" evidence="1">
    <location>
        <begin position="342"/>
        <end position="361"/>
    </location>
</feature>
<dbReference type="Pfam" id="PF22255">
    <property type="entry name" value="Gp44-like_2nd"/>
    <property type="match status" value="1"/>
</dbReference>
<dbReference type="InterPro" id="IPR026276">
    <property type="entry name" value="Baseplate_GpP"/>
</dbReference>
<accession>A0A5X8MSS6</accession>
<dbReference type="Pfam" id="PF21683">
    <property type="entry name" value="GpP-like_1st"/>
    <property type="match status" value="1"/>
</dbReference>
<sequence length="361" mass="39651">MTNHDVTLRINGQDFSGWTRVNISAGIDRISRNFDVEITRRWPQSSDITALEIPVVDGDSVEVLIGTDKVMTGYIDSTPIRYDANSVSTGISGRSKTEDLIDCSAPTQPGQFTNRTLSQIVTTLAQPFGVSVISATTESSTLTSFQIDYGESVSEAINRLLSLEQVLAFDNADGELVLDTVGNEKSVTALVLGQNIISADSQRDFSDRFSEYTVSGQRAGTDDDFAAATNSKITATVNDAAVTRYRPLIIKQCGNSTLATCKARAQYEQAHREGRTLETTYTVLGWRQGDGQLWQPNQRVVVWDPILGFDNSELVIAEVNYQLSDRGFTTRLRVAPRAAYMPEPKTGKRHGRGRHHNGGDF</sequence>
<gene>
    <name evidence="5" type="ORF">EUV16_21865</name>
</gene>
<evidence type="ECO:0000259" key="2">
    <source>
        <dbReference type="Pfam" id="PF21683"/>
    </source>
</evidence>
<dbReference type="AlphaFoldDB" id="A0A5X8MSS6"/>
<proteinExistence type="predicted"/>
<dbReference type="InterPro" id="IPR053982">
    <property type="entry name" value="Gp44/GpP-like_C"/>
</dbReference>
<protein>
    <submittedName>
        <fullName evidence="5">Baseplate protein</fullName>
    </submittedName>
</protein>
<feature type="compositionally biased region" description="Basic residues" evidence="1">
    <location>
        <begin position="347"/>
        <end position="361"/>
    </location>
</feature>
<name>A0A5X8MSS6_SALET</name>
<evidence type="ECO:0000259" key="3">
    <source>
        <dbReference type="Pfam" id="PF21929"/>
    </source>
</evidence>
<comment type="caution">
    <text evidence="5">The sequence shown here is derived from an EMBL/GenBank/DDBJ whole genome shotgun (WGS) entry which is preliminary data.</text>
</comment>
<dbReference type="Gene3D" id="2.30.300.10">
    <property type="entry name" value="Baseplate protein-like domain - beta roll fold"/>
    <property type="match status" value="1"/>
</dbReference>
<feature type="domain" description="Baseplate hub protein gp44/GpP-like C-terminal" evidence="3">
    <location>
        <begin position="259"/>
        <end position="343"/>
    </location>
</feature>
<feature type="domain" description="Baseplate hub protein gp44/GpP-like second" evidence="4">
    <location>
        <begin position="97"/>
        <end position="179"/>
    </location>
</feature>
<evidence type="ECO:0000256" key="1">
    <source>
        <dbReference type="SAM" id="MobiDB-lite"/>
    </source>
</evidence>
<dbReference type="InterPro" id="IPR049354">
    <property type="entry name" value="GpP-like_N"/>
</dbReference>
<dbReference type="InterPro" id="IPR023399">
    <property type="entry name" value="Baseplate-like_2-layer_sand"/>
</dbReference>
<evidence type="ECO:0000313" key="5">
    <source>
        <dbReference type="EMBL" id="ECB0429303.1"/>
    </source>
</evidence>
<dbReference type="SUPFAM" id="SSF69279">
    <property type="entry name" value="Phage tail proteins"/>
    <property type="match status" value="2"/>
</dbReference>
<dbReference type="Gene3D" id="3.55.50.10">
    <property type="entry name" value="Baseplate protein-like domains"/>
    <property type="match status" value="1"/>
</dbReference>
<dbReference type="PIRSF" id="PIRSF004440">
    <property type="entry name" value="GpP"/>
    <property type="match status" value="1"/>
</dbReference>
<reference evidence="5" key="1">
    <citation type="submission" date="2019-01" db="EMBL/GenBank/DDBJ databases">
        <authorList>
            <person name="Ashton P.M."/>
            <person name="Dallman T."/>
            <person name="Nair S."/>
            <person name="De Pinna E."/>
            <person name="Peters T."/>
            <person name="Grant K."/>
        </authorList>
    </citation>
    <scope>NUCLEOTIDE SEQUENCE</scope>
    <source>
        <strain evidence="5">559803</strain>
    </source>
</reference>
<feature type="domain" description="Baseplate hub protein gp44-like N-terminal" evidence="2">
    <location>
        <begin position="5"/>
        <end position="95"/>
    </location>
</feature>
<organism evidence="5">
    <name type="scientific">Salmonella enterica subsp. enterica serovar Agbeni</name>
    <dbReference type="NCBI Taxonomy" id="1967642"/>
    <lineage>
        <taxon>Bacteria</taxon>
        <taxon>Pseudomonadati</taxon>
        <taxon>Pseudomonadota</taxon>
        <taxon>Gammaproteobacteria</taxon>
        <taxon>Enterobacterales</taxon>
        <taxon>Enterobacteriaceae</taxon>
        <taxon>Salmonella</taxon>
    </lineage>
</organism>